<sequence length="370" mass="38958">MRKKLLALATVGLLATATMTACDDSDGSSDAEGGSGSGSGSGKARVGVIMPDTKSSTRWANEDPKYLKAAFDKAGVPVEIVNAQGDRANFVKIGTDMLNSGVKVLIIANLDSDTGKEVLDKAKAKKIPTIDYDRLTLNGGADYYVSFNNEKVGQLQASGLISCLTAKGVENPIVAELNGSPTDNNATLFKAGYDSLLNPKYDAAVYTKGPDQSVPDWDNEEGEKIFAQMLQQQPKIAGVLSANDGLGGAAIKVLRSKGLAGKVPVTGQDATIEGLQAVLAGDQCMTVYKPLRPEATRAAELAIDLFKGNKPTTREQIKDPESGGYVPFISLDPQPIFAANVKDVVADGFVDKAKLCAGKYATLCAKYKVK</sequence>
<evidence type="ECO:0000256" key="1">
    <source>
        <dbReference type="ARBA" id="ARBA00004196"/>
    </source>
</evidence>
<dbReference type="RefSeq" id="WP_378974034.1">
    <property type="nucleotide sequence ID" value="NZ_JBHTBJ010000026.1"/>
</dbReference>
<accession>A0ABW2I016</accession>
<name>A0ABW2I016_9ACTN</name>
<comment type="caution">
    <text evidence="6">The sequence shown here is derived from an EMBL/GenBank/DDBJ whole genome shotgun (WGS) entry which is preliminary data.</text>
</comment>
<evidence type="ECO:0000256" key="3">
    <source>
        <dbReference type="SAM" id="MobiDB-lite"/>
    </source>
</evidence>
<feature type="chain" id="PRO_5046635960" evidence="4">
    <location>
        <begin position="22"/>
        <end position="370"/>
    </location>
</feature>
<dbReference type="Proteomes" id="UP001596548">
    <property type="component" value="Unassembled WGS sequence"/>
</dbReference>
<feature type="signal peptide" evidence="4">
    <location>
        <begin position="1"/>
        <end position="21"/>
    </location>
</feature>
<reference evidence="7" key="1">
    <citation type="journal article" date="2019" name="Int. J. Syst. Evol. Microbiol.">
        <title>The Global Catalogue of Microorganisms (GCM) 10K type strain sequencing project: providing services to taxonomists for standard genome sequencing and annotation.</title>
        <authorList>
            <consortium name="The Broad Institute Genomics Platform"/>
            <consortium name="The Broad Institute Genome Sequencing Center for Infectious Disease"/>
            <person name="Wu L."/>
            <person name="Ma J."/>
        </authorList>
    </citation>
    <scope>NUCLEOTIDE SEQUENCE [LARGE SCALE GENOMIC DNA]</scope>
    <source>
        <strain evidence="7">XZYJT-10</strain>
    </source>
</reference>
<dbReference type="PANTHER" id="PTHR30036:SF1">
    <property type="entry name" value="D-XYLOSE-BINDING PERIPLASMIC PROTEIN"/>
    <property type="match status" value="1"/>
</dbReference>
<dbReference type="InterPro" id="IPR050555">
    <property type="entry name" value="Bact_Solute-Bind_Prot2"/>
</dbReference>
<gene>
    <name evidence="6" type="ORF">ACFQS1_28120</name>
</gene>
<evidence type="ECO:0000259" key="5">
    <source>
        <dbReference type="Pfam" id="PF13407"/>
    </source>
</evidence>
<evidence type="ECO:0000313" key="6">
    <source>
        <dbReference type="EMBL" id="MFC7277873.1"/>
    </source>
</evidence>
<dbReference type="PANTHER" id="PTHR30036">
    <property type="entry name" value="D-XYLOSE-BINDING PERIPLASMIC PROTEIN"/>
    <property type="match status" value="1"/>
</dbReference>
<dbReference type="Gene3D" id="3.40.50.2300">
    <property type="match status" value="2"/>
</dbReference>
<organism evidence="6 7">
    <name type="scientific">Paractinoplanes rhizophilus</name>
    <dbReference type="NCBI Taxonomy" id="1416877"/>
    <lineage>
        <taxon>Bacteria</taxon>
        <taxon>Bacillati</taxon>
        <taxon>Actinomycetota</taxon>
        <taxon>Actinomycetes</taxon>
        <taxon>Micromonosporales</taxon>
        <taxon>Micromonosporaceae</taxon>
        <taxon>Paractinoplanes</taxon>
    </lineage>
</organism>
<dbReference type="EMBL" id="JBHTBJ010000026">
    <property type="protein sequence ID" value="MFC7277873.1"/>
    <property type="molecule type" value="Genomic_DNA"/>
</dbReference>
<protein>
    <submittedName>
        <fullName evidence="6">Sugar ABC transporter substrate-binding protein</fullName>
    </submittedName>
</protein>
<dbReference type="PROSITE" id="PS51257">
    <property type="entry name" value="PROKAR_LIPOPROTEIN"/>
    <property type="match status" value="1"/>
</dbReference>
<dbReference type="Pfam" id="PF13407">
    <property type="entry name" value="Peripla_BP_4"/>
    <property type="match status" value="1"/>
</dbReference>
<dbReference type="SUPFAM" id="SSF53822">
    <property type="entry name" value="Periplasmic binding protein-like I"/>
    <property type="match status" value="1"/>
</dbReference>
<keyword evidence="2 4" id="KW-0732">Signal</keyword>
<proteinExistence type="predicted"/>
<dbReference type="InterPro" id="IPR028082">
    <property type="entry name" value="Peripla_BP_I"/>
</dbReference>
<dbReference type="InterPro" id="IPR025997">
    <property type="entry name" value="SBP_2_dom"/>
</dbReference>
<comment type="subcellular location">
    <subcellularLocation>
        <location evidence="1">Cell envelope</location>
    </subcellularLocation>
</comment>
<feature type="region of interest" description="Disordered" evidence="3">
    <location>
        <begin position="22"/>
        <end position="47"/>
    </location>
</feature>
<evidence type="ECO:0000313" key="7">
    <source>
        <dbReference type="Proteomes" id="UP001596548"/>
    </source>
</evidence>
<evidence type="ECO:0000256" key="2">
    <source>
        <dbReference type="ARBA" id="ARBA00022729"/>
    </source>
</evidence>
<feature type="domain" description="Periplasmic binding protein" evidence="5">
    <location>
        <begin position="47"/>
        <end position="310"/>
    </location>
</feature>
<evidence type="ECO:0000256" key="4">
    <source>
        <dbReference type="SAM" id="SignalP"/>
    </source>
</evidence>
<keyword evidence="7" id="KW-1185">Reference proteome</keyword>